<keyword evidence="3" id="KW-1185">Reference proteome</keyword>
<dbReference type="EMBL" id="BBJS01000030">
    <property type="protein sequence ID" value="GAN14151.1"/>
    <property type="molecule type" value="Genomic_DNA"/>
</dbReference>
<feature type="region of interest" description="Disordered" evidence="1">
    <location>
        <begin position="1"/>
        <end position="76"/>
    </location>
</feature>
<dbReference type="GeneID" id="78528685"/>
<feature type="compositionally biased region" description="Low complexity" evidence="1">
    <location>
        <begin position="10"/>
        <end position="23"/>
    </location>
</feature>
<gene>
    <name evidence="2" type="ORF">SP6_30_02920</name>
</gene>
<dbReference type="RefSeq" id="WP_042468985.1">
    <property type="nucleotide sequence ID" value="NZ_BBJS01000030.1"/>
</dbReference>
<proteinExistence type="predicted"/>
<reference evidence="2 3" key="1">
    <citation type="submission" date="2014-08" db="EMBL/GenBank/DDBJ databases">
        <title>Whole genome shotgun sequence of Sphingomonas paucimobilis NBRC 13935.</title>
        <authorList>
            <person name="Hosoyama A."/>
            <person name="Hashimoto M."/>
            <person name="Hosoyama Y."/>
            <person name="Noguchi M."/>
            <person name="Uohara A."/>
            <person name="Ohji S."/>
            <person name="Katano-Makiyama Y."/>
            <person name="Ichikawa N."/>
            <person name="Kimura A."/>
            <person name="Yamazoe A."/>
            <person name="Fujita N."/>
        </authorList>
    </citation>
    <scope>NUCLEOTIDE SEQUENCE [LARGE SCALE GENOMIC DNA]</scope>
    <source>
        <strain evidence="2 3">NBRC 13935</strain>
    </source>
</reference>
<dbReference type="AlphaFoldDB" id="A0A0C9MTX7"/>
<accession>A0A0C9MTX7</accession>
<comment type="caution">
    <text evidence="2">The sequence shown here is derived from an EMBL/GenBank/DDBJ whole genome shotgun (WGS) entry which is preliminary data.</text>
</comment>
<organism evidence="2 3">
    <name type="scientific">Sphingomonas paucimobilis NBRC 13935</name>
    <dbReference type="NCBI Taxonomy" id="1219050"/>
    <lineage>
        <taxon>Bacteria</taxon>
        <taxon>Pseudomonadati</taxon>
        <taxon>Pseudomonadota</taxon>
        <taxon>Alphaproteobacteria</taxon>
        <taxon>Sphingomonadales</taxon>
        <taxon>Sphingomonadaceae</taxon>
        <taxon>Sphingomonas</taxon>
    </lineage>
</organism>
<evidence type="ECO:0000256" key="1">
    <source>
        <dbReference type="SAM" id="MobiDB-lite"/>
    </source>
</evidence>
<feature type="compositionally biased region" description="Low complexity" evidence="1">
    <location>
        <begin position="55"/>
        <end position="76"/>
    </location>
</feature>
<evidence type="ECO:0000313" key="2">
    <source>
        <dbReference type="EMBL" id="GAN14151.1"/>
    </source>
</evidence>
<name>A0A0C9MTX7_SPHPI</name>
<protein>
    <submittedName>
        <fullName evidence="2">DNA, contig: SP630</fullName>
    </submittedName>
</protein>
<dbReference type="Proteomes" id="UP000032025">
    <property type="component" value="Unassembled WGS sequence"/>
</dbReference>
<sequence>MAAKPTTKSDAAQADTAQADATQPRPVDATGRTLDQWGLPLSGPARLAALDGKPDPALDADATPAPVSPATPTDKD</sequence>
<evidence type="ECO:0000313" key="3">
    <source>
        <dbReference type="Proteomes" id="UP000032025"/>
    </source>
</evidence>